<dbReference type="InterPro" id="IPR012867">
    <property type="entry name" value="DUF1648"/>
</dbReference>
<dbReference type="Pfam" id="PF07853">
    <property type="entry name" value="DUF1648"/>
    <property type="match status" value="1"/>
</dbReference>
<dbReference type="AlphaFoldDB" id="A0A1C0YE32"/>
<dbReference type="STRING" id="33978.A6M13_13250"/>
<dbReference type="OrthoDB" id="9808690at2"/>
<gene>
    <name evidence="3" type="ORF">A6M13_13250</name>
</gene>
<feature type="domain" description="DUF1648" evidence="2">
    <location>
        <begin position="26"/>
        <end position="70"/>
    </location>
</feature>
<feature type="transmembrane region" description="Helical" evidence="1">
    <location>
        <begin position="114"/>
        <end position="131"/>
    </location>
</feature>
<feature type="transmembrane region" description="Helical" evidence="1">
    <location>
        <begin position="60"/>
        <end position="80"/>
    </location>
</feature>
<sequence>MQKHIAWSFKKKWWQWLFNSLGITSVALAVLYILVHWSTLPIAVPVHFNTIGEFDGYGSRYALFLIPTIAAALYGLFHYLETTPTIYRFMTMEDEVPAKLADVIQYVVHIIKNTTMLLLSYTTISLMMSALKNTSSINMWVFGTLLGFILLPSIIGAIYLIRMQLKASE</sequence>
<evidence type="ECO:0000259" key="2">
    <source>
        <dbReference type="Pfam" id="PF07853"/>
    </source>
</evidence>
<reference evidence="3 4" key="1">
    <citation type="submission" date="2016-07" db="EMBL/GenBank/DDBJ databases">
        <title>Caryophanon tenue genome sequencing.</title>
        <authorList>
            <person name="Verma A."/>
            <person name="Pal Y."/>
            <person name="Krishnamurthi S."/>
        </authorList>
    </citation>
    <scope>NUCLEOTIDE SEQUENCE [LARGE SCALE GENOMIC DNA]</scope>
    <source>
        <strain evidence="3 4">DSM 14152</strain>
    </source>
</reference>
<name>A0A1C0YE32_9BACL</name>
<comment type="caution">
    <text evidence="3">The sequence shown here is derived from an EMBL/GenBank/DDBJ whole genome shotgun (WGS) entry which is preliminary data.</text>
</comment>
<keyword evidence="1" id="KW-0812">Transmembrane</keyword>
<dbReference type="Proteomes" id="UP000093199">
    <property type="component" value="Unassembled WGS sequence"/>
</dbReference>
<evidence type="ECO:0000256" key="1">
    <source>
        <dbReference type="SAM" id="Phobius"/>
    </source>
</evidence>
<feature type="transmembrane region" description="Helical" evidence="1">
    <location>
        <begin position="21"/>
        <end position="40"/>
    </location>
</feature>
<keyword evidence="1" id="KW-0472">Membrane</keyword>
<evidence type="ECO:0000313" key="3">
    <source>
        <dbReference type="EMBL" id="OCS85399.1"/>
    </source>
</evidence>
<protein>
    <recommendedName>
        <fullName evidence="2">DUF1648 domain-containing protein</fullName>
    </recommendedName>
</protein>
<evidence type="ECO:0000313" key="4">
    <source>
        <dbReference type="Proteomes" id="UP000093199"/>
    </source>
</evidence>
<accession>A0A1C0YE32</accession>
<feature type="transmembrane region" description="Helical" evidence="1">
    <location>
        <begin position="137"/>
        <end position="161"/>
    </location>
</feature>
<dbReference type="RefSeq" id="WP_066544931.1">
    <property type="nucleotide sequence ID" value="NZ_MASJ01000014.1"/>
</dbReference>
<keyword evidence="1" id="KW-1133">Transmembrane helix</keyword>
<keyword evidence="4" id="KW-1185">Reference proteome</keyword>
<dbReference type="EMBL" id="MASJ01000014">
    <property type="protein sequence ID" value="OCS85399.1"/>
    <property type="molecule type" value="Genomic_DNA"/>
</dbReference>
<proteinExistence type="predicted"/>
<organism evidence="3 4">
    <name type="scientific">Caryophanon tenue</name>
    <dbReference type="NCBI Taxonomy" id="33978"/>
    <lineage>
        <taxon>Bacteria</taxon>
        <taxon>Bacillati</taxon>
        <taxon>Bacillota</taxon>
        <taxon>Bacilli</taxon>
        <taxon>Bacillales</taxon>
        <taxon>Caryophanaceae</taxon>
        <taxon>Caryophanon</taxon>
    </lineage>
</organism>